<keyword evidence="2" id="KW-1185">Reference proteome</keyword>
<gene>
    <name evidence="1" type="ORF">KQX54_004578</name>
</gene>
<dbReference type="AlphaFoldDB" id="A0AAV7ILD0"/>
<organism evidence="1 2">
    <name type="scientific">Cotesia glomerata</name>
    <name type="common">Lepidopteran parasitic wasp</name>
    <name type="synonym">Apanteles glomeratus</name>
    <dbReference type="NCBI Taxonomy" id="32391"/>
    <lineage>
        <taxon>Eukaryota</taxon>
        <taxon>Metazoa</taxon>
        <taxon>Ecdysozoa</taxon>
        <taxon>Arthropoda</taxon>
        <taxon>Hexapoda</taxon>
        <taxon>Insecta</taxon>
        <taxon>Pterygota</taxon>
        <taxon>Neoptera</taxon>
        <taxon>Endopterygota</taxon>
        <taxon>Hymenoptera</taxon>
        <taxon>Apocrita</taxon>
        <taxon>Ichneumonoidea</taxon>
        <taxon>Braconidae</taxon>
        <taxon>Microgastrinae</taxon>
        <taxon>Cotesia</taxon>
    </lineage>
</organism>
<accession>A0AAV7ILD0</accession>
<name>A0AAV7ILD0_COTGL</name>
<dbReference type="EMBL" id="JAHXZJ010001492">
    <property type="protein sequence ID" value="KAH0552042.1"/>
    <property type="molecule type" value="Genomic_DNA"/>
</dbReference>
<reference evidence="1 2" key="1">
    <citation type="journal article" date="2021" name="J. Hered.">
        <title>A chromosome-level genome assembly of the parasitoid wasp, Cotesia glomerata (Hymenoptera: Braconidae).</title>
        <authorList>
            <person name="Pinto B.J."/>
            <person name="Weis J.J."/>
            <person name="Gamble T."/>
            <person name="Ode P.J."/>
            <person name="Paul R."/>
            <person name="Zaspel J.M."/>
        </authorList>
    </citation>
    <scope>NUCLEOTIDE SEQUENCE [LARGE SCALE GENOMIC DNA]</scope>
    <source>
        <strain evidence="1">CgM1</strain>
    </source>
</reference>
<protein>
    <submittedName>
        <fullName evidence="1">Uncharacterized protein</fullName>
    </submittedName>
</protein>
<sequence>MTLTLALIGRIQLNRIRARSPLVAPVAAPVAPPAAESKPEPPIALVEPSSRTLVRTQLVGRCCAMAGKTDLDLFVGFSSEVVEHLYGTSEVTTGGVTTPSGKT</sequence>
<dbReference type="Proteomes" id="UP000826195">
    <property type="component" value="Unassembled WGS sequence"/>
</dbReference>
<proteinExistence type="predicted"/>
<comment type="caution">
    <text evidence="1">The sequence shown here is derived from an EMBL/GenBank/DDBJ whole genome shotgun (WGS) entry which is preliminary data.</text>
</comment>
<evidence type="ECO:0000313" key="2">
    <source>
        <dbReference type="Proteomes" id="UP000826195"/>
    </source>
</evidence>
<evidence type="ECO:0000313" key="1">
    <source>
        <dbReference type="EMBL" id="KAH0552042.1"/>
    </source>
</evidence>